<dbReference type="AlphaFoldDB" id="A0A0H1BF14"/>
<evidence type="ECO:0000256" key="2">
    <source>
        <dbReference type="ARBA" id="ARBA00048655"/>
    </source>
</evidence>
<evidence type="ECO:0000256" key="1">
    <source>
        <dbReference type="ARBA" id="ARBA00011961"/>
    </source>
</evidence>
<dbReference type="InterPro" id="IPR011009">
    <property type="entry name" value="Kinase-like_dom_sf"/>
</dbReference>
<name>A0A0H1BF14_9EURO</name>
<dbReference type="EC" id="2.7.1.172" evidence="1"/>
<dbReference type="Gene3D" id="3.90.1200.10">
    <property type="match status" value="1"/>
</dbReference>
<comment type="caution">
    <text evidence="3">The sequence shown here is derived from an EMBL/GenBank/DDBJ whole genome shotgun (WGS) entry which is preliminary data.</text>
</comment>
<evidence type="ECO:0000313" key="4">
    <source>
        <dbReference type="Proteomes" id="UP000053573"/>
    </source>
</evidence>
<comment type="catalytic activity">
    <reaction evidence="2">
        <text>N(6)-D-ribulosyl-L-lysyl-[protein] + ATP = N(6)-(3-O-phospho-D-ribulosyl)-L-lysyl-[protein] + ADP + H(+)</text>
        <dbReference type="Rhea" id="RHEA:48432"/>
        <dbReference type="Rhea" id="RHEA-COMP:12103"/>
        <dbReference type="Rhea" id="RHEA-COMP:12104"/>
        <dbReference type="ChEBI" id="CHEBI:15378"/>
        <dbReference type="ChEBI" id="CHEBI:30616"/>
        <dbReference type="ChEBI" id="CHEBI:90418"/>
        <dbReference type="ChEBI" id="CHEBI:90420"/>
        <dbReference type="ChEBI" id="CHEBI:456216"/>
        <dbReference type="EC" id="2.7.1.172"/>
    </reaction>
    <physiologicalReaction direction="left-to-right" evidence="2">
        <dbReference type="Rhea" id="RHEA:48433"/>
    </physiologicalReaction>
</comment>
<evidence type="ECO:0000313" key="3">
    <source>
        <dbReference type="EMBL" id="KLJ10069.1"/>
    </source>
</evidence>
<dbReference type="GO" id="GO:0102193">
    <property type="term" value="F:protein-ribulosamine 3-kinase activity"/>
    <property type="evidence" value="ECO:0007669"/>
    <property type="project" value="UniProtKB-EC"/>
</dbReference>
<dbReference type="Proteomes" id="UP000053573">
    <property type="component" value="Unassembled WGS sequence"/>
</dbReference>
<sequence>MSVNHPHVNRPNNVMPEEDVVPPKTHGNFRLNEAVIKQLPVPGTRVISSLAYGRSLWGECAKITAELPDGTTKNYFLKHKVIAGPKASIISEGEFESMKALNNVTPSLAPKPWIRGKYIDEERYFLLMDFREVVNQPPDPAKFAARLAELHKKSVSPTGKFGFHTTTCHGTATQITDIWEDSWSTLYRKQLAHMFAVDLEKNGPWPEFEQLCDLTLSKVIPRLLDPLQSDGRNIKPCLVHGDCWDENTATDGETGEPFIFDAGSFYGHNEYDIGNWRAPRHRLSKEAYIRHYKDNFPPAEPKEDWDGRNLLYSLRFNIGTAILIPGCNQREMVFEDMKELCSKYCPDEYRMLVQGAQVSEQDEAPVKV</sequence>
<dbReference type="PANTHER" id="PTHR12149">
    <property type="entry name" value="FRUCTOSAMINE 3 KINASE-RELATED PROTEIN"/>
    <property type="match status" value="1"/>
</dbReference>
<keyword evidence="4" id="KW-1185">Reference proteome</keyword>
<accession>A0A0H1BF14</accession>
<dbReference type="InterPro" id="IPR016477">
    <property type="entry name" value="Fructo-/Ketosamine-3-kinase"/>
</dbReference>
<dbReference type="SUPFAM" id="SSF56112">
    <property type="entry name" value="Protein kinase-like (PK-like)"/>
    <property type="match status" value="1"/>
</dbReference>
<organism evidence="3 4">
    <name type="scientific">Blastomyces silverae</name>
    <dbReference type="NCBI Taxonomy" id="2060906"/>
    <lineage>
        <taxon>Eukaryota</taxon>
        <taxon>Fungi</taxon>
        <taxon>Dikarya</taxon>
        <taxon>Ascomycota</taxon>
        <taxon>Pezizomycotina</taxon>
        <taxon>Eurotiomycetes</taxon>
        <taxon>Eurotiomycetidae</taxon>
        <taxon>Onygenales</taxon>
        <taxon>Ajellomycetaceae</taxon>
        <taxon>Blastomyces</taxon>
    </lineage>
</organism>
<gene>
    <name evidence="3" type="ORF">EMPG_14521</name>
</gene>
<protein>
    <recommendedName>
        <fullName evidence="1">protein-ribulosamine 3-kinase</fullName>
        <ecNumber evidence="1">2.7.1.172</ecNumber>
    </recommendedName>
</protein>
<dbReference type="EMBL" id="LDEV01002165">
    <property type="protein sequence ID" value="KLJ10069.1"/>
    <property type="molecule type" value="Genomic_DNA"/>
</dbReference>
<dbReference type="PANTHER" id="PTHR12149:SF8">
    <property type="entry name" value="PROTEIN-RIBULOSAMINE 3-KINASE"/>
    <property type="match status" value="1"/>
</dbReference>
<reference evidence="4" key="1">
    <citation type="journal article" date="2015" name="PLoS Genet.">
        <title>The dynamic genome and transcriptome of the human fungal pathogen Blastomyces and close relative Emmonsia.</title>
        <authorList>
            <person name="Munoz J.F."/>
            <person name="Gauthier G.M."/>
            <person name="Desjardins C.A."/>
            <person name="Gallo J.E."/>
            <person name="Holder J."/>
            <person name="Sullivan T.D."/>
            <person name="Marty A.J."/>
            <person name="Carmen J.C."/>
            <person name="Chen Z."/>
            <person name="Ding L."/>
            <person name="Gujja S."/>
            <person name="Magrini V."/>
            <person name="Misas E."/>
            <person name="Mitreva M."/>
            <person name="Priest M."/>
            <person name="Saif S."/>
            <person name="Whiston E.A."/>
            <person name="Young S."/>
            <person name="Zeng Q."/>
            <person name="Goldman W.E."/>
            <person name="Mardis E.R."/>
            <person name="Taylor J.W."/>
            <person name="McEwen J.G."/>
            <person name="Clay O.K."/>
            <person name="Klein B.S."/>
            <person name="Cuomo C.A."/>
        </authorList>
    </citation>
    <scope>NUCLEOTIDE SEQUENCE [LARGE SCALE GENOMIC DNA]</scope>
    <source>
        <strain evidence="4">UAMH 139</strain>
    </source>
</reference>
<dbReference type="OrthoDB" id="5772781at2759"/>
<proteinExistence type="predicted"/>
<dbReference type="Pfam" id="PF03881">
    <property type="entry name" value="Fructosamin_kin"/>
    <property type="match status" value="1"/>
</dbReference>